<evidence type="ECO:0008006" key="4">
    <source>
        <dbReference type="Google" id="ProtNLM"/>
    </source>
</evidence>
<evidence type="ECO:0000256" key="1">
    <source>
        <dbReference type="ARBA" id="ARBA00022490"/>
    </source>
</evidence>
<proteinExistence type="predicted"/>
<evidence type="ECO:0000313" key="3">
    <source>
        <dbReference type="Proteomes" id="UP001172155"/>
    </source>
</evidence>
<dbReference type="SUPFAM" id="SSF51569">
    <property type="entry name" value="Aldolase"/>
    <property type="match status" value="1"/>
</dbReference>
<dbReference type="GO" id="GO:0009264">
    <property type="term" value="P:deoxyribonucleotide catabolic process"/>
    <property type="evidence" value="ECO:0007669"/>
    <property type="project" value="InterPro"/>
</dbReference>
<dbReference type="Gene3D" id="3.20.20.70">
    <property type="entry name" value="Aldolase class I"/>
    <property type="match status" value="1"/>
</dbReference>
<organism evidence="2 3">
    <name type="scientific">Schizothecium vesticola</name>
    <dbReference type="NCBI Taxonomy" id="314040"/>
    <lineage>
        <taxon>Eukaryota</taxon>
        <taxon>Fungi</taxon>
        <taxon>Dikarya</taxon>
        <taxon>Ascomycota</taxon>
        <taxon>Pezizomycotina</taxon>
        <taxon>Sordariomycetes</taxon>
        <taxon>Sordariomycetidae</taxon>
        <taxon>Sordariales</taxon>
        <taxon>Schizotheciaceae</taxon>
        <taxon>Schizothecium</taxon>
    </lineage>
</organism>
<dbReference type="InterPro" id="IPR013785">
    <property type="entry name" value="Aldolase_TIM"/>
</dbReference>
<dbReference type="Proteomes" id="UP001172155">
    <property type="component" value="Unassembled WGS sequence"/>
</dbReference>
<dbReference type="InterPro" id="IPR002915">
    <property type="entry name" value="DeoC/FbaB/LacD_aldolase"/>
</dbReference>
<accession>A0AA40F3X3</accession>
<dbReference type="GO" id="GO:0004139">
    <property type="term" value="F:deoxyribose-phosphate aldolase activity"/>
    <property type="evidence" value="ECO:0007669"/>
    <property type="project" value="InterPro"/>
</dbReference>
<protein>
    <recommendedName>
        <fullName evidence="4">Deoxyribose-phosphate aldolase</fullName>
    </recommendedName>
</protein>
<name>A0AA40F3X3_9PEZI</name>
<dbReference type="PANTHER" id="PTHR10889">
    <property type="entry name" value="DEOXYRIBOSE-PHOSPHATE ALDOLASE"/>
    <property type="match status" value="1"/>
</dbReference>
<comment type="caution">
    <text evidence="2">The sequence shown here is derived from an EMBL/GenBank/DDBJ whole genome shotgun (WGS) entry which is preliminary data.</text>
</comment>
<evidence type="ECO:0000313" key="2">
    <source>
        <dbReference type="EMBL" id="KAK0750620.1"/>
    </source>
</evidence>
<keyword evidence="3" id="KW-1185">Reference proteome</keyword>
<dbReference type="SMART" id="SM01133">
    <property type="entry name" value="DeoC"/>
    <property type="match status" value="1"/>
</dbReference>
<dbReference type="EMBL" id="JAUKUD010000003">
    <property type="protein sequence ID" value="KAK0750620.1"/>
    <property type="molecule type" value="Genomic_DNA"/>
</dbReference>
<sequence length="172" mass="18599">MDSGAHEIDVVVNVGKVRSGEWAYVRGELEGVNAAVVERGGVVKVIFENDFLGQEEIAELARVCGEVGVGWVKTSTGFGFVKMGEGVGAYGYRGARGRDIKVMRENCGAARIKAAGGVRTLDEMLWVMMLGAERVGATATEEILEEARRRGVGDEMAECEFVVPEREREEGV</sequence>
<dbReference type="GO" id="GO:0016052">
    <property type="term" value="P:carbohydrate catabolic process"/>
    <property type="evidence" value="ECO:0007669"/>
    <property type="project" value="TreeGrafter"/>
</dbReference>
<keyword evidence="1" id="KW-0963">Cytoplasm</keyword>
<reference evidence="2" key="1">
    <citation type="submission" date="2023-06" db="EMBL/GenBank/DDBJ databases">
        <title>Genome-scale phylogeny and comparative genomics of the fungal order Sordariales.</title>
        <authorList>
            <consortium name="Lawrence Berkeley National Laboratory"/>
            <person name="Hensen N."/>
            <person name="Bonometti L."/>
            <person name="Westerberg I."/>
            <person name="Brannstrom I.O."/>
            <person name="Guillou S."/>
            <person name="Cros-Aarteil S."/>
            <person name="Calhoun S."/>
            <person name="Haridas S."/>
            <person name="Kuo A."/>
            <person name="Mondo S."/>
            <person name="Pangilinan J."/>
            <person name="Riley R."/>
            <person name="LaButti K."/>
            <person name="Andreopoulos B."/>
            <person name="Lipzen A."/>
            <person name="Chen C."/>
            <person name="Yanf M."/>
            <person name="Daum C."/>
            <person name="Ng V."/>
            <person name="Clum A."/>
            <person name="Steindorff A."/>
            <person name="Ohm R."/>
            <person name="Martin F."/>
            <person name="Silar P."/>
            <person name="Natvig D."/>
            <person name="Lalanne C."/>
            <person name="Gautier V."/>
            <person name="Ament-velasquez S.L."/>
            <person name="Kruys A."/>
            <person name="Hutchinson M.I."/>
            <person name="Powell A.J."/>
            <person name="Barry K."/>
            <person name="Miller A.N."/>
            <person name="Grigoriev I.V."/>
            <person name="Debuchy R."/>
            <person name="Gladieux P."/>
            <person name="Thoren M.H."/>
            <person name="Johannesson H."/>
        </authorList>
    </citation>
    <scope>NUCLEOTIDE SEQUENCE</scope>
    <source>
        <strain evidence="2">SMH3187-1</strain>
    </source>
</reference>
<dbReference type="InterPro" id="IPR011343">
    <property type="entry name" value="DeoC"/>
</dbReference>
<dbReference type="GO" id="GO:0005737">
    <property type="term" value="C:cytoplasm"/>
    <property type="evidence" value="ECO:0007669"/>
    <property type="project" value="InterPro"/>
</dbReference>
<gene>
    <name evidence="2" type="ORF">B0T18DRAFT_409270</name>
</gene>
<dbReference type="AlphaFoldDB" id="A0AA40F3X3"/>
<dbReference type="PANTHER" id="PTHR10889:SF1">
    <property type="entry name" value="DEOXYRIBOSE-PHOSPHATE ALDOLASE"/>
    <property type="match status" value="1"/>
</dbReference>